<dbReference type="RefSeq" id="WP_085069164.1">
    <property type="nucleotide sequence ID" value="NZ_CP019706.1"/>
</dbReference>
<dbReference type="SUPFAM" id="SSF51206">
    <property type="entry name" value="cAMP-binding domain-like"/>
    <property type="match status" value="1"/>
</dbReference>
<dbReference type="InterPro" id="IPR018490">
    <property type="entry name" value="cNMP-bd_dom_sf"/>
</dbReference>
<dbReference type="InterPro" id="IPR000595">
    <property type="entry name" value="cNMP-bd_dom"/>
</dbReference>
<dbReference type="AlphaFoldDB" id="A0A1W6B481"/>
<proteinExistence type="predicted"/>
<gene>
    <name evidence="2" type="ORF">B1H58_07615</name>
</gene>
<dbReference type="STRING" id="1891675.B1H58_07615"/>
<keyword evidence="3" id="KW-1185">Reference proteome</keyword>
<dbReference type="Pfam" id="PF00027">
    <property type="entry name" value="cNMP_binding"/>
    <property type="match status" value="1"/>
</dbReference>
<dbReference type="Gene3D" id="2.60.120.10">
    <property type="entry name" value="Jelly Rolls"/>
    <property type="match status" value="1"/>
</dbReference>
<protein>
    <submittedName>
        <fullName evidence="2">Cyclic nucleotide-binding protein</fullName>
    </submittedName>
</protein>
<dbReference type="KEGG" id="palh:B1H58_07615"/>
<name>A0A1W6B481_9GAMM</name>
<organism evidence="2 3">
    <name type="scientific">Pantoea alhagi</name>
    <dbReference type="NCBI Taxonomy" id="1891675"/>
    <lineage>
        <taxon>Bacteria</taxon>
        <taxon>Pseudomonadati</taxon>
        <taxon>Pseudomonadota</taxon>
        <taxon>Gammaproteobacteria</taxon>
        <taxon>Enterobacterales</taxon>
        <taxon>Erwiniaceae</taxon>
        <taxon>Pantoea</taxon>
    </lineage>
</organism>
<dbReference type="CDD" id="cd00038">
    <property type="entry name" value="CAP_ED"/>
    <property type="match status" value="1"/>
</dbReference>
<dbReference type="EMBL" id="CP019706">
    <property type="protein sequence ID" value="ARJ41905.1"/>
    <property type="molecule type" value="Genomic_DNA"/>
</dbReference>
<evidence type="ECO:0000313" key="2">
    <source>
        <dbReference type="EMBL" id="ARJ41905.1"/>
    </source>
</evidence>
<feature type="domain" description="Cyclic nucleotide-binding" evidence="1">
    <location>
        <begin position="1"/>
        <end position="88"/>
    </location>
</feature>
<evidence type="ECO:0000259" key="1">
    <source>
        <dbReference type="PROSITE" id="PS50042"/>
    </source>
</evidence>
<reference evidence="2 3" key="1">
    <citation type="submission" date="2017-02" db="EMBL/GenBank/DDBJ databases">
        <title>Complete genome sequence of the drought resistance-promoting endophyte Pantoea alhagi LTYR-11Z.</title>
        <authorList>
            <person name="Zhang L."/>
        </authorList>
    </citation>
    <scope>NUCLEOTIDE SEQUENCE [LARGE SCALE GENOMIC DNA]</scope>
    <source>
        <strain evidence="2 3">LTYR-11Z</strain>
    </source>
</reference>
<dbReference type="OrthoDB" id="9798104at2"/>
<evidence type="ECO:0000313" key="3">
    <source>
        <dbReference type="Proteomes" id="UP000192900"/>
    </source>
</evidence>
<dbReference type="Proteomes" id="UP000192900">
    <property type="component" value="Chromosome"/>
</dbReference>
<accession>A0A1W6B481</accession>
<dbReference type="PROSITE" id="PS50042">
    <property type="entry name" value="CNMP_BINDING_3"/>
    <property type="match status" value="1"/>
</dbReference>
<sequence>MFPERYLKQTAMHARQGDFLLRQGEQQENIFFLQQGIVRAVHVLSDGTERVKEFYFAGESCFLYLSWLARVPSRYSLQAIAPCSYQRLPLAYLDTSEGAELADALLRQQLIYKERKEEMMLLHAPEKRYAYVLEHFPEWSERLTQRELANYIGITPVSLSRIRQRINKG</sequence>
<dbReference type="InterPro" id="IPR014710">
    <property type="entry name" value="RmlC-like_jellyroll"/>
</dbReference>